<protein>
    <submittedName>
        <fullName evidence="2">Uncharacterized protein</fullName>
    </submittedName>
</protein>
<keyword evidence="3" id="KW-1185">Reference proteome</keyword>
<keyword evidence="1" id="KW-0472">Membrane</keyword>
<sequence>MAKVEIRVFHQTATICVYIVHAFLLLQHDSFLVIVVFLFTLRCQQHY</sequence>
<evidence type="ECO:0000256" key="1">
    <source>
        <dbReference type="SAM" id="Phobius"/>
    </source>
</evidence>
<dbReference type="EMBL" id="JAINUG010000059">
    <property type="protein sequence ID" value="KAJ8403323.1"/>
    <property type="molecule type" value="Genomic_DNA"/>
</dbReference>
<proteinExistence type="predicted"/>
<name>A0AAD7SJ97_9TELE</name>
<keyword evidence="1" id="KW-1133">Transmembrane helix</keyword>
<keyword evidence="1" id="KW-0812">Transmembrane</keyword>
<dbReference type="Proteomes" id="UP001221898">
    <property type="component" value="Unassembled WGS sequence"/>
</dbReference>
<evidence type="ECO:0000313" key="2">
    <source>
        <dbReference type="EMBL" id="KAJ8403323.1"/>
    </source>
</evidence>
<dbReference type="AlphaFoldDB" id="A0AAD7SJ97"/>
<accession>A0AAD7SJ97</accession>
<feature type="transmembrane region" description="Helical" evidence="1">
    <location>
        <begin position="18"/>
        <end position="41"/>
    </location>
</feature>
<comment type="caution">
    <text evidence="2">The sequence shown here is derived from an EMBL/GenBank/DDBJ whole genome shotgun (WGS) entry which is preliminary data.</text>
</comment>
<reference evidence="2" key="1">
    <citation type="journal article" date="2023" name="Science">
        <title>Genome structures resolve the early diversification of teleost fishes.</title>
        <authorList>
            <person name="Parey E."/>
            <person name="Louis A."/>
            <person name="Montfort J."/>
            <person name="Bouchez O."/>
            <person name="Roques C."/>
            <person name="Iampietro C."/>
            <person name="Lluch J."/>
            <person name="Castinel A."/>
            <person name="Donnadieu C."/>
            <person name="Desvignes T."/>
            <person name="Floi Bucao C."/>
            <person name="Jouanno E."/>
            <person name="Wen M."/>
            <person name="Mejri S."/>
            <person name="Dirks R."/>
            <person name="Jansen H."/>
            <person name="Henkel C."/>
            <person name="Chen W.J."/>
            <person name="Zahm M."/>
            <person name="Cabau C."/>
            <person name="Klopp C."/>
            <person name="Thompson A.W."/>
            <person name="Robinson-Rechavi M."/>
            <person name="Braasch I."/>
            <person name="Lecointre G."/>
            <person name="Bobe J."/>
            <person name="Postlethwait J.H."/>
            <person name="Berthelot C."/>
            <person name="Roest Crollius H."/>
            <person name="Guiguen Y."/>
        </authorList>
    </citation>
    <scope>NUCLEOTIDE SEQUENCE</scope>
    <source>
        <strain evidence="2">NC1722</strain>
    </source>
</reference>
<organism evidence="2 3">
    <name type="scientific">Aldrovandia affinis</name>
    <dbReference type="NCBI Taxonomy" id="143900"/>
    <lineage>
        <taxon>Eukaryota</taxon>
        <taxon>Metazoa</taxon>
        <taxon>Chordata</taxon>
        <taxon>Craniata</taxon>
        <taxon>Vertebrata</taxon>
        <taxon>Euteleostomi</taxon>
        <taxon>Actinopterygii</taxon>
        <taxon>Neopterygii</taxon>
        <taxon>Teleostei</taxon>
        <taxon>Notacanthiformes</taxon>
        <taxon>Halosauridae</taxon>
        <taxon>Aldrovandia</taxon>
    </lineage>
</organism>
<gene>
    <name evidence="2" type="ORF">AAFF_G00355400</name>
</gene>
<evidence type="ECO:0000313" key="3">
    <source>
        <dbReference type="Proteomes" id="UP001221898"/>
    </source>
</evidence>